<keyword evidence="1" id="KW-1133">Transmembrane helix</keyword>
<reference evidence="2 3" key="1">
    <citation type="submission" date="2023-04" db="EMBL/GenBank/DDBJ databases">
        <title>Genome Sequence of Selenomonas sputigena ATCC 33150.</title>
        <authorList>
            <person name="Miller D.P."/>
            <person name="Anvari S."/>
            <person name="Polson S.W."/>
            <person name="Macdonald M."/>
            <person name="Mcdowell J.V."/>
        </authorList>
    </citation>
    <scope>NUCLEOTIDE SEQUENCE [LARGE SCALE GENOMIC DNA]</scope>
    <source>
        <strain evidence="2 3">ATCC 33150</strain>
    </source>
</reference>
<feature type="transmembrane region" description="Helical" evidence="1">
    <location>
        <begin position="9"/>
        <end position="27"/>
    </location>
</feature>
<proteinExistence type="predicted"/>
<accession>A0ABV3X777</accession>
<dbReference type="EMBL" id="JARVLH010000007">
    <property type="protein sequence ID" value="MEX5286053.1"/>
    <property type="molecule type" value="Genomic_DNA"/>
</dbReference>
<keyword evidence="3" id="KW-1185">Reference proteome</keyword>
<gene>
    <name evidence="2" type="ORF">QCO44_10495</name>
</gene>
<organism evidence="2 3">
    <name type="scientific">Selenomonas sputigena</name>
    <dbReference type="NCBI Taxonomy" id="69823"/>
    <lineage>
        <taxon>Bacteria</taxon>
        <taxon>Bacillati</taxon>
        <taxon>Bacillota</taxon>
        <taxon>Negativicutes</taxon>
        <taxon>Selenomonadales</taxon>
        <taxon>Selenomonadaceae</taxon>
        <taxon>Selenomonas</taxon>
    </lineage>
</organism>
<evidence type="ECO:0000313" key="2">
    <source>
        <dbReference type="EMBL" id="MEX5286053.1"/>
    </source>
</evidence>
<dbReference type="Proteomes" id="UP001559623">
    <property type="component" value="Unassembled WGS sequence"/>
</dbReference>
<evidence type="ECO:0000313" key="3">
    <source>
        <dbReference type="Proteomes" id="UP001559623"/>
    </source>
</evidence>
<comment type="caution">
    <text evidence="2">The sequence shown here is derived from an EMBL/GenBank/DDBJ whole genome shotgun (WGS) entry which is preliminary data.</text>
</comment>
<protein>
    <submittedName>
        <fullName evidence="2">Uncharacterized protein</fullName>
    </submittedName>
</protein>
<dbReference type="RefSeq" id="WP_368847769.1">
    <property type="nucleotide sequence ID" value="NZ_CP194411.1"/>
</dbReference>
<name>A0ABV3X777_9FIRM</name>
<sequence length="216" mass="25702">MVIDRIKKIALRGGILCGALLSVWILYQVLFGFKYWLVTWFDPPYAPFSSGKYCVEVFHRGQILVHCNEYNDLALWDMHLEEWTRYGGASKVRVLDEEVYTWEKDMGLFYQENKFYVYGSVGFYVIQSEPFHVTFLINPEVDLTSPDYKYLSKALAKYSDDELTILHSETELEERDYLFYERILAYPVMLHQFAHPLPLNREGTIDYRKLLLYYFD</sequence>
<evidence type="ECO:0000256" key="1">
    <source>
        <dbReference type="SAM" id="Phobius"/>
    </source>
</evidence>
<keyword evidence="1" id="KW-0472">Membrane</keyword>
<keyword evidence="1" id="KW-0812">Transmembrane</keyword>